<proteinExistence type="predicted"/>
<dbReference type="RefSeq" id="WP_147192337.1">
    <property type="nucleotide sequence ID" value="NZ_CP042435.1"/>
</dbReference>
<evidence type="ECO:0000313" key="2">
    <source>
        <dbReference type="Proteomes" id="UP000321533"/>
    </source>
</evidence>
<dbReference type="OrthoDB" id="1071350at2"/>
<keyword evidence="2" id="KW-1185">Reference proteome</keyword>
<organism evidence="1 2">
    <name type="scientific">Panacibacter ginsenosidivorans</name>
    <dbReference type="NCBI Taxonomy" id="1813871"/>
    <lineage>
        <taxon>Bacteria</taxon>
        <taxon>Pseudomonadati</taxon>
        <taxon>Bacteroidota</taxon>
        <taxon>Chitinophagia</taxon>
        <taxon>Chitinophagales</taxon>
        <taxon>Chitinophagaceae</taxon>
        <taxon>Panacibacter</taxon>
    </lineage>
</organism>
<dbReference type="KEGG" id="pgin:FRZ67_19935"/>
<protein>
    <recommendedName>
        <fullName evidence="3">3-oxoacyl-ACP synthase</fullName>
    </recommendedName>
</protein>
<dbReference type="Proteomes" id="UP000321533">
    <property type="component" value="Chromosome"/>
</dbReference>
<gene>
    <name evidence="1" type="ORF">FRZ67_19935</name>
</gene>
<evidence type="ECO:0008006" key="3">
    <source>
        <dbReference type="Google" id="ProtNLM"/>
    </source>
</evidence>
<dbReference type="EMBL" id="CP042435">
    <property type="protein sequence ID" value="QEC69460.1"/>
    <property type="molecule type" value="Genomic_DNA"/>
</dbReference>
<name>A0A5B8VDA9_9BACT</name>
<accession>A0A5B8VDA9</accession>
<evidence type="ECO:0000313" key="1">
    <source>
        <dbReference type="EMBL" id="QEC69460.1"/>
    </source>
</evidence>
<reference evidence="1 2" key="1">
    <citation type="journal article" date="2016" name="Int. J. Syst. Evol. Microbiol.">
        <title>Panacibacter ginsenosidivorans gen. nov., sp. nov., with ginsenoside converting activity isolated from soil of a ginseng field.</title>
        <authorList>
            <person name="Siddiqi M.Z."/>
            <person name="Muhammad Shafi S."/>
            <person name="Choi K.D."/>
            <person name="Im W.T."/>
        </authorList>
    </citation>
    <scope>NUCLEOTIDE SEQUENCE [LARGE SCALE GENOMIC DNA]</scope>
    <source>
        <strain evidence="1 2">Gsoil1550</strain>
    </source>
</reference>
<sequence length="210" mass="23585">MTDNKKIAAWCVVKNNTVSKNGRVLFEFEKEKNADAFLLAAYQHFTINYPKFYKMDNLCKLGIIATEVLLKDEVVNADPYATGIVLSNSNASLDADIKYYDSVANIPSPALFVYTLPNIVIGEISIKYSSKGENAFFIFDSFDAGFITQYVNNLFETTVLQTCICGWVDLLKNDYEAVLFLVEKTAAIKESEVFTKENLNNIYHTSNGKS</sequence>
<dbReference type="AlphaFoldDB" id="A0A5B8VDA9"/>